<evidence type="ECO:0000313" key="2">
    <source>
        <dbReference type="EMBL" id="CRZ06281.1"/>
    </source>
</evidence>
<dbReference type="InterPro" id="IPR000477">
    <property type="entry name" value="RT_dom"/>
</dbReference>
<protein>
    <recommendedName>
        <fullName evidence="1">Reverse transcriptase domain-containing protein</fullName>
    </recommendedName>
</protein>
<dbReference type="Gene3D" id="3.10.10.10">
    <property type="entry name" value="HIV Type 1 Reverse Transcriptase, subunit A, domain 1"/>
    <property type="match status" value="1"/>
</dbReference>
<dbReference type="PANTHER" id="PTHR33064">
    <property type="entry name" value="POL PROTEIN"/>
    <property type="match status" value="1"/>
</dbReference>
<dbReference type="Gene3D" id="3.30.70.270">
    <property type="match status" value="1"/>
</dbReference>
<dbReference type="InterPro" id="IPR043128">
    <property type="entry name" value="Rev_trsase/Diguanyl_cyclase"/>
</dbReference>
<proteinExistence type="predicted"/>
<accession>A0A0H5QXF0</accession>
<organism evidence="2">
    <name type="scientific">Spongospora subterranea</name>
    <dbReference type="NCBI Taxonomy" id="70186"/>
    <lineage>
        <taxon>Eukaryota</taxon>
        <taxon>Sar</taxon>
        <taxon>Rhizaria</taxon>
        <taxon>Endomyxa</taxon>
        <taxon>Phytomyxea</taxon>
        <taxon>Plasmodiophorida</taxon>
        <taxon>Plasmodiophoridae</taxon>
        <taxon>Spongospora</taxon>
    </lineage>
</organism>
<dbReference type="SUPFAM" id="SSF56672">
    <property type="entry name" value="DNA/RNA polymerases"/>
    <property type="match status" value="1"/>
</dbReference>
<evidence type="ECO:0000259" key="1">
    <source>
        <dbReference type="Pfam" id="PF00078"/>
    </source>
</evidence>
<dbReference type="InterPro" id="IPR043502">
    <property type="entry name" value="DNA/RNA_pol_sf"/>
</dbReference>
<dbReference type="PANTHER" id="PTHR33064:SF37">
    <property type="entry name" value="RIBONUCLEASE H"/>
    <property type="match status" value="1"/>
</dbReference>
<dbReference type="InterPro" id="IPR051320">
    <property type="entry name" value="Viral_Replic_Matur_Polypro"/>
</dbReference>
<dbReference type="EMBL" id="HACM01005839">
    <property type="protein sequence ID" value="CRZ06281.1"/>
    <property type="molecule type" value="Transcribed_RNA"/>
</dbReference>
<sequence>MPHLSTVGVHLSKSKRFSTSDAFKGFWQIPITGNIESQSMLTPLGIFTPMRLPQENLNSVFAFQRSMDSIFRRTLTIGQLLIWVDDLLAHAPDDETLLALLRKIFELCRLCGLKLNATRCSFYCILKLVFLLTLIV</sequence>
<reference evidence="2" key="1">
    <citation type="submission" date="2015-04" db="EMBL/GenBank/DDBJ databases">
        <title>The genome sequence of the plant pathogenic Rhizarian Plasmodiophora brassicae reveals insights in its biotrophic life cycle and the origin of chitin synthesis.</title>
        <authorList>
            <person name="Schwelm A."/>
            <person name="Fogelqvist J."/>
            <person name="Knaust A."/>
            <person name="Julke S."/>
            <person name="Lilja T."/>
            <person name="Dhandapani V."/>
            <person name="Bonilla-Rosso G."/>
            <person name="Karlsson M."/>
            <person name="Shevchenko A."/>
            <person name="Choi S.R."/>
            <person name="Kim H.G."/>
            <person name="Park J.Y."/>
            <person name="Lim Y.P."/>
            <person name="Ludwig-Muller J."/>
            <person name="Dixelius C."/>
        </authorList>
    </citation>
    <scope>NUCLEOTIDE SEQUENCE</scope>
    <source>
        <tissue evidence="2">Potato root galls</tissue>
    </source>
</reference>
<feature type="domain" description="Reverse transcriptase" evidence="1">
    <location>
        <begin position="11"/>
        <end position="123"/>
    </location>
</feature>
<name>A0A0H5QXF0_9EUKA</name>
<dbReference type="AlphaFoldDB" id="A0A0H5QXF0"/>
<dbReference type="Pfam" id="PF00078">
    <property type="entry name" value="RVT_1"/>
    <property type="match status" value="1"/>
</dbReference>